<name>A0AAV7MZ80_PLEWA</name>
<dbReference type="EMBL" id="JANPWB010000013">
    <property type="protein sequence ID" value="KAJ1107627.1"/>
    <property type="molecule type" value="Genomic_DNA"/>
</dbReference>
<evidence type="ECO:0000313" key="2">
    <source>
        <dbReference type="Proteomes" id="UP001066276"/>
    </source>
</evidence>
<dbReference type="Proteomes" id="UP001066276">
    <property type="component" value="Chromosome 9"/>
</dbReference>
<gene>
    <name evidence="1" type="ORF">NDU88_005017</name>
</gene>
<accession>A0AAV7MZ80</accession>
<comment type="caution">
    <text evidence="1">The sequence shown here is derived from an EMBL/GenBank/DDBJ whole genome shotgun (WGS) entry which is preliminary data.</text>
</comment>
<sequence length="89" mass="9497">MGRFGARGGAVVESLPGALSEDQGHSIADMLKALSLELKDGFETSNANQAEIRGLCEDVGKKIYDLAGRTAALEEEVGELRMVVEMKSK</sequence>
<proteinExistence type="predicted"/>
<protein>
    <submittedName>
        <fullName evidence="1">Uncharacterized protein</fullName>
    </submittedName>
</protein>
<reference evidence="1" key="1">
    <citation type="journal article" date="2022" name="bioRxiv">
        <title>Sequencing and chromosome-scale assembly of the giantPleurodeles waltlgenome.</title>
        <authorList>
            <person name="Brown T."/>
            <person name="Elewa A."/>
            <person name="Iarovenko S."/>
            <person name="Subramanian E."/>
            <person name="Araus A.J."/>
            <person name="Petzold A."/>
            <person name="Susuki M."/>
            <person name="Suzuki K.-i.T."/>
            <person name="Hayashi T."/>
            <person name="Toyoda A."/>
            <person name="Oliveira C."/>
            <person name="Osipova E."/>
            <person name="Leigh N.D."/>
            <person name="Simon A."/>
            <person name="Yun M.H."/>
        </authorList>
    </citation>
    <scope>NUCLEOTIDE SEQUENCE</scope>
    <source>
        <strain evidence="1">20211129_DDA</strain>
        <tissue evidence="1">Liver</tissue>
    </source>
</reference>
<dbReference type="AlphaFoldDB" id="A0AAV7MZ80"/>
<keyword evidence="2" id="KW-1185">Reference proteome</keyword>
<evidence type="ECO:0000313" key="1">
    <source>
        <dbReference type="EMBL" id="KAJ1107627.1"/>
    </source>
</evidence>
<organism evidence="1 2">
    <name type="scientific">Pleurodeles waltl</name>
    <name type="common">Iberian ribbed newt</name>
    <dbReference type="NCBI Taxonomy" id="8319"/>
    <lineage>
        <taxon>Eukaryota</taxon>
        <taxon>Metazoa</taxon>
        <taxon>Chordata</taxon>
        <taxon>Craniata</taxon>
        <taxon>Vertebrata</taxon>
        <taxon>Euteleostomi</taxon>
        <taxon>Amphibia</taxon>
        <taxon>Batrachia</taxon>
        <taxon>Caudata</taxon>
        <taxon>Salamandroidea</taxon>
        <taxon>Salamandridae</taxon>
        <taxon>Pleurodelinae</taxon>
        <taxon>Pleurodeles</taxon>
    </lineage>
</organism>